<evidence type="ECO:0000256" key="3">
    <source>
        <dbReference type="ARBA" id="ARBA00022989"/>
    </source>
</evidence>
<feature type="non-terminal residue" evidence="6">
    <location>
        <position position="1"/>
    </location>
</feature>
<dbReference type="EMBL" id="GL883091">
    <property type="protein sequence ID" value="EGG11900.1"/>
    <property type="molecule type" value="Genomic_DNA"/>
</dbReference>
<dbReference type="GeneID" id="18927239"/>
<dbReference type="InterPro" id="IPR045119">
    <property type="entry name" value="SUN1-5"/>
</dbReference>
<dbReference type="PANTHER" id="PTHR12911:SF8">
    <property type="entry name" value="KLAROID PROTEIN-RELATED"/>
    <property type="match status" value="1"/>
</dbReference>
<evidence type="ECO:0000256" key="2">
    <source>
        <dbReference type="ARBA" id="ARBA00022692"/>
    </source>
</evidence>
<dbReference type="VEuPathDB" id="FungiDB:MELLADRAFT_32759"/>
<dbReference type="GO" id="GO:0043495">
    <property type="term" value="F:protein-membrane adaptor activity"/>
    <property type="evidence" value="ECO:0007669"/>
    <property type="project" value="TreeGrafter"/>
</dbReference>
<evidence type="ECO:0000313" key="7">
    <source>
        <dbReference type="Proteomes" id="UP000001072"/>
    </source>
</evidence>
<dbReference type="RefSeq" id="XP_007404275.1">
    <property type="nucleotide sequence ID" value="XM_007404213.1"/>
</dbReference>
<name>F4R6L2_MELLP</name>
<keyword evidence="4" id="KW-0472">Membrane</keyword>
<sequence>QRPDYALSSGGAQIYYWMTSPTYKEKPATKLARLFNWLVGGPVKIEFHPPSVALDPDTNVGRCWAMEGQRGSLGIFLAQKIIIDELVIEHTDPSMAFELESILQKFELFGLSEMLTSPVKLGEGVFNISSAHIQHFSIQPQIPVVIVIFNVLSNHGDPDFTCIYKLRIHGQMV</sequence>
<dbReference type="eggNOG" id="KOG2687">
    <property type="taxonomic scope" value="Eukaryota"/>
</dbReference>
<dbReference type="Pfam" id="PF07738">
    <property type="entry name" value="Sad1_UNC"/>
    <property type="match status" value="1"/>
</dbReference>
<dbReference type="Gene3D" id="2.60.120.260">
    <property type="entry name" value="Galactose-binding domain-like"/>
    <property type="match status" value="1"/>
</dbReference>
<dbReference type="OrthoDB" id="342281at2759"/>
<evidence type="ECO:0000256" key="1">
    <source>
        <dbReference type="ARBA" id="ARBA00004370"/>
    </source>
</evidence>
<dbReference type="InParanoid" id="F4R6L2"/>
<evidence type="ECO:0000313" key="6">
    <source>
        <dbReference type="EMBL" id="EGG11900.1"/>
    </source>
</evidence>
<dbReference type="AlphaFoldDB" id="F4R6L2"/>
<dbReference type="HOGENOM" id="CLU_043737_5_0_1"/>
<dbReference type="PANTHER" id="PTHR12911">
    <property type="entry name" value="SAD1/UNC-84-LIKE PROTEIN-RELATED"/>
    <property type="match status" value="1"/>
</dbReference>
<organism evidence="7">
    <name type="scientific">Melampsora larici-populina (strain 98AG31 / pathotype 3-4-7)</name>
    <name type="common">Poplar leaf rust fungus</name>
    <dbReference type="NCBI Taxonomy" id="747676"/>
    <lineage>
        <taxon>Eukaryota</taxon>
        <taxon>Fungi</taxon>
        <taxon>Dikarya</taxon>
        <taxon>Basidiomycota</taxon>
        <taxon>Pucciniomycotina</taxon>
        <taxon>Pucciniomycetes</taxon>
        <taxon>Pucciniales</taxon>
        <taxon>Melampsoraceae</taxon>
        <taxon>Melampsora</taxon>
    </lineage>
</organism>
<dbReference type="PROSITE" id="PS51469">
    <property type="entry name" value="SUN"/>
    <property type="match status" value="1"/>
</dbReference>
<dbReference type="InterPro" id="IPR012919">
    <property type="entry name" value="SUN_dom"/>
</dbReference>
<feature type="domain" description="SUN" evidence="5">
    <location>
        <begin position="11"/>
        <end position="173"/>
    </location>
</feature>
<evidence type="ECO:0000259" key="5">
    <source>
        <dbReference type="PROSITE" id="PS51469"/>
    </source>
</evidence>
<keyword evidence="2" id="KW-0812">Transmembrane</keyword>
<gene>
    <name evidence="6" type="ORF">MELLADRAFT_32759</name>
</gene>
<evidence type="ECO:0000256" key="4">
    <source>
        <dbReference type="ARBA" id="ARBA00023136"/>
    </source>
</evidence>
<accession>F4R6L2</accession>
<dbReference type="KEGG" id="mlr:MELLADRAFT_32759"/>
<keyword evidence="7" id="KW-1185">Reference proteome</keyword>
<keyword evidence="3" id="KW-1133">Transmembrane helix</keyword>
<proteinExistence type="predicted"/>
<dbReference type="GO" id="GO:0034993">
    <property type="term" value="C:meiotic nuclear membrane microtubule tethering complex"/>
    <property type="evidence" value="ECO:0007669"/>
    <property type="project" value="TreeGrafter"/>
</dbReference>
<dbReference type="Proteomes" id="UP000001072">
    <property type="component" value="Unassembled WGS sequence"/>
</dbReference>
<comment type="subcellular location">
    <subcellularLocation>
        <location evidence="1">Membrane</location>
    </subcellularLocation>
</comment>
<protein>
    <recommendedName>
        <fullName evidence="5">SUN domain-containing protein</fullName>
    </recommendedName>
</protein>
<reference evidence="7" key="1">
    <citation type="journal article" date="2011" name="Proc. Natl. Acad. Sci. U.S.A.">
        <title>Obligate biotrophy features unraveled by the genomic analysis of rust fungi.</title>
        <authorList>
            <person name="Duplessis S."/>
            <person name="Cuomo C.A."/>
            <person name="Lin Y.-C."/>
            <person name="Aerts A."/>
            <person name="Tisserant E."/>
            <person name="Veneault-Fourrey C."/>
            <person name="Joly D.L."/>
            <person name="Hacquard S."/>
            <person name="Amselem J."/>
            <person name="Cantarel B.L."/>
            <person name="Chiu R."/>
            <person name="Coutinho P.M."/>
            <person name="Feau N."/>
            <person name="Field M."/>
            <person name="Frey P."/>
            <person name="Gelhaye E."/>
            <person name="Goldberg J."/>
            <person name="Grabherr M.G."/>
            <person name="Kodira C.D."/>
            <person name="Kohler A."/>
            <person name="Kuees U."/>
            <person name="Lindquist E.A."/>
            <person name="Lucas S.M."/>
            <person name="Mago R."/>
            <person name="Mauceli E."/>
            <person name="Morin E."/>
            <person name="Murat C."/>
            <person name="Pangilinan J.L."/>
            <person name="Park R."/>
            <person name="Pearson M."/>
            <person name="Quesneville H."/>
            <person name="Rouhier N."/>
            <person name="Sakthikumar S."/>
            <person name="Salamov A.A."/>
            <person name="Schmutz J."/>
            <person name="Selles B."/>
            <person name="Shapiro H."/>
            <person name="Tanguay P."/>
            <person name="Tuskan G.A."/>
            <person name="Henrissat B."/>
            <person name="Van de Peer Y."/>
            <person name="Rouze P."/>
            <person name="Ellis J.G."/>
            <person name="Dodds P.N."/>
            <person name="Schein J.E."/>
            <person name="Zhong S."/>
            <person name="Hamelin R.C."/>
            <person name="Grigoriev I.V."/>
            <person name="Szabo L.J."/>
            <person name="Martin F."/>
        </authorList>
    </citation>
    <scope>NUCLEOTIDE SEQUENCE [LARGE SCALE GENOMIC DNA]</scope>
    <source>
        <strain evidence="7">98AG31 / pathotype 3-4-7</strain>
    </source>
</reference>